<feature type="compositionally biased region" description="Basic and acidic residues" evidence="1">
    <location>
        <begin position="25"/>
        <end position="36"/>
    </location>
</feature>
<accession>A0A971IBU5</accession>
<reference evidence="2" key="1">
    <citation type="journal article" date="2020" name="Biotechnol. Biofuels">
        <title>New insights from the biogas microbiome by comprehensive genome-resolved metagenomics of nearly 1600 species originating from multiple anaerobic digesters.</title>
        <authorList>
            <person name="Campanaro S."/>
            <person name="Treu L."/>
            <person name="Rodriguez-R L.M."/>
            <person name="Kovalovszki A."/>
            <person name="Ziels R.M."/>
            <person name="Maus I."/>
            <person name="Zhu X."/>
            <person name="Kougias P.G."/>
            <person name="Basile A."/>
            <person name="Luo G."/>
            <person name="Schluter A."/>
            <person name="Konstantinidis K.T."/>
            <person name="Angelidaki I."/>
        </authorList>
    </citation>
    <scope>NUCLEOTIDE SEQUENCE</scope>
    <source>
        <strain evidence="2">AS01afH2WH_6</strain>
    </source>
</reference>
<dbReference type="EMBL" id="JAAXZR010000009">
    <property type="protein sequence ID" value="NLT79129.1"/>
    <property type="molecule type" value="Genomic_DNA"/>
</dbReference>
<proteinExistence type="predicted"/>
<evidence type="ECO:0000256" key="1">
    <source>
        <dbReference type="SAM" id="MobiDB-lite"/>
    </source>
</evidence>
<feature type="compositionally biased region" description="Polar residues" evidence="1">
    <location>
        <begin position="1"/>
        <end position="17"/>
    </location>
</feature>
<name>A0A971IBU5_9BIFI</name>
<organism evidence="2 3">
    <name type="scientific">Bifidobacterium crudilactis</name>
    <dbReference type="NCBI Taxonomy" id="327277"/>
    <lineage>
        <taxon>Bacteria</taxon>
        <taxon>Bacillati</taxon>
        <taxon>Actinomycetota</taxon>
        <taxon>Actinomycetes</taxon>
        <taxon>Bifidobacteriales</taxon>
        <taxon>Bifidobacteriaceae</taxon>
        <taxon>Bifidobacterium</taxon>
    </lineage>
</organism>
<sequence>MDTSRRNTSLLGDSSQAGDAAQTDRALHDDTVRADDSSVGSDAVGGIGCGPYAVPMQWVDDEHRGDEQWVGKYRVDERRVAQSPAGPGYEPPCFTPQRMHEFRELFTDIRSESGMEHAVEYCFESFIDDWLAWICPDPCNAEGLSCSSALQRGGGVAEYRDTGDWLAYLAVGMTEVLSIRDVVILTLLTGVSISAAMPERQNVTVEQLKDMACRPHHRKNATLMTGQLQRAFRLTPCACALRRCRNGISALSAMCASVPEEYRVQALAVMAYINWWLGDASAEAYARQALSLDVSCRLASIVICALEHNIHPNEAGKQSFRE</sequence>
<dbReference type="Proteomes" id="UP000767327">
    <property type="component" value="Unassembled WGS sequence"/>
</dbReference>
<evidence type="ECO:0000313" key="2">
    <source>
        <dbReference type="EMBL" id="NLT79129.1"/>
    </source>
</evidence>
<evidence type="ECO:0000313" key="3">
    <source>
        <dbReference type="Proteomes" id="UP000767327"/>
    </source>
</evidence>
<comment type="caution">
    <text evidence="2">The sequence shown here is derived from an EMBL/GenBank/DDBJ whole genome shotgun (WGS) entry which is preliminary data.</text>
</comment>
<protein>
    <submittedName>
        <fullName evidence="2">Uncharacterized protein</fullName>
    </submittedName>
</protein>
<dbReference type="AlphaFoldDB" id="A0A971IBU5"/>
<dbReference type="RefSeq" id="WP_273172789.1">
    <property type="nucleotide sequence ID" value="NZ_JAAXZR010000009.1"/>
</dbReference>
<reference evidence="2" key="2">
    <citation type="submission" date="2020-01" db="EMBL/GenBank/DDBJ databases">
        <authorList>
            <person name="Campanaro S."/>
        </authorList>
    </citation>
    <scope>NUCLEOTIDE SEQUENCE</scope>
    <source>
        <strain evidence="2">AS01afH2WH_6</strain>
    </source>
</reference>
<gene>
    <name evidence="2" type="ORF">GXW98_02430</name>
</gene>
<feature type="region of interest" description="Disordered" evidence="1">
    <location>
        <begin position="1"/>
        <end position="43"/>
    </location>
</feature>